<evidence type="ECO:0000313" key="2">
    <source>
        <dbReference type="EMBL" id="RYC74551.1"/>
    </source>
</evidence>
<keyword evidence="1" id="KW-0812">Transmembrane</keyword>
<dbReference type="Proteomes" id="UP001191019">
    <property type="component" value="Unassembled WGS sequence"/>
</dbReference>
<reference evidence="2 3" key="1">
    <citation type="journal article" date="2018" name="bioRxiv">
        <title>Evidence of independent acquisition and adaption of ultra-small bacteria to human hosts across the highly diverse yet reduced genomes of the phylum Saccharibacteria.</title>
        <authorList>
            <person name="McLean J.S."/>
            <person name="Bor B."/>
            <person name="To T.T."/>
            <person name="Liu Q."/>
            <person name="Kearns K.A."/>
            <person name="Solden L.M."/>
            <person name="Wrighton K.C."/>
            <person name="He X."/>
            <person name="Shi W."/>
        </authorList>
    </citation>
    <scope>NUCLEOTIDE SEQUENCE [LARGE SCALE GENOMIC DNA]</scope>
    <source>
        <strain evidence="2 3">TM7_G3_2_Rum_HOT_351B</strain>
    </source>
</reference>
<keyword evidence="1" id="KW-1133">Transmembrane helix</keyword>
<keyword evidence="1" id="KW-0472">Membrane</keyword>
<feature type="transmembrane region" description="Helical" evidence="1">
    <location>
        <begin position="6"/>
        <end position="24"/>
    </location>
</feature>
<comment type="caution">
    <text evidence="2">The sequence shown here is derived from an EMBL/GenBank/DDBJ whole genome shotgun (WGS) entry which is preliminary data.</text>
</comment>
<evidence type="ECO:0000313" key="3">
    <source>
        <dbReference type="Proteomes" id="UP001191019"/>
    </source>
</evidence>
<dbReference type="EMBL" id="PRLM01000006">
    <property type="protein sequence ID" value="RYC74551.1"/>
    <property type="molecule type" value="Genomic_DNA"/>
</dbReference>
<proteinExistence type="predicted"/>
<keyword evidence="3" id="KW-1185">Reference proteome</keyword>
<dbReference type="RefSeq" id="WP_129735427.1">
    <property type="nucleotide sequence ID" value="NZ_PRLM01000006.1"/>
</dbReference>
<feature type="transmembrane region" description="Helical" evidence="1">
    <location>
        <begin position="31"/>
        <end position="55"/>
    </location>
</feature>
<reference evidence="2 3" key="2">
    <citation type="journal article" date="2020" name="Cell Rep.">
        <title>Acquisition and Adaptation of Ultra-small Parasitic Reduced Genome Bacteria to Mammalian Hosts.</title>
        <authorList>
            <person name="McLean J.S."/>
            <person name="Bor B."/>
            <person name="Kerns K.A."/>
            <person name="Liu Q."/>
            <person name="To T.T."/>
            <person name="Solden L."/>
            <person name="Hendrickson E.L."/>
            <person name="Wrighton K."/>
            <person name="Shi W."/>
            <person name="He X."/>
        </authorList>
    </citation>
    <scope>NUCLEOTIDE SEQUENCE [LARGE SCALE GENOMIC DNA]</scope>
    <source>
        <strain evidence="2 3">TM7_G3_2_Rum_HOT_351B</strain>
    </source>
</reference>
<organism evidence="2 3">
    <name type="scientific">Candidatus Nanosyncoccus alces</name>
    <dbReference type="NCBI Taxonomy" id="2171997"/>
    <lineage>
        <taxon>Bacteria</taxon>
        <taxon>Candidatus Saccharimonadota</taxon>
        <taxon>Candidatus Nanosyncoccalia</taxon>
        <taxon>Candidatus Nanosyncoccales</taxon>
        <taxon>Candidatus Nanosyncoccaceae</taxon>
        <taxon>Candidatus Nanosyncoccus</taxon>
    </lineage>
</organism>
<sequence>MSIWIFVVLLFISAVLCYISIIVLDEDTEFGGCLFTIVVVAVFLISAVSTVGFFIGRQEVVTSEETELPPPHQLVQLTTAKDAEYYLVQNGGKFQFSYIDEADGLVTREAEVENSKVYYGTKKDSDIRVVIHETVKTHHNQWLFIRDGDEEETLYEYDFYIPNRDNIANTYEK</sequence>
<protein>
    <submittedName>
        <fullName evidence="2">Uncharacterized protein</fullName>
    </submittedName>
</protein>
<gene>
    <name evidence="2" type="ORF">G3RUM_00708</name>
</gene>
<name>A0ABY0FLB2_9BACT</name>
<evidence type="ECO:0000256" key="1">
    <source>
        <dbReference type="SAM" id="Phobius"/>
    </source>
</evidence>
<accession>A0ABY0FLB2</accession>